<keyword evidence="1" id="KW-1133">Transmembrane helix</keyword>
<organism evidence="3 4">
    <name type="scientific">Salinicoccus jeotgali</name>
    <dbReference type="NCBI Taxonomy" id="381634"/>
    <lineage>
        <taxon>Bacteria</taxon>
        <taxon>Bacillati</taxon>
        <taxon>Bacillota</taxon>
        <taxon>Bacilli</taxon>
        <taxon>Bacillales</taxon>
        <taxon>Staphylococcaceae</taxon>
        <taxon>Salinicoccus</taxon>
    </lineage>
</organism>
<feature type="transmembrane region" description="Helical" evidence="1">
    <location>
        <begin position="12"/>
        <end position="32"/>
    </location>
</feature>
<accession>A0ABP7F505</accession>
<dbReference type="Pfam" id="PF09851">
    <property type="entry name" value="SHOCT"/>
    <property type="match status" value="1"/>
</dbReference>
<dbReference type="RefSeq" id="WP_344703985.1">
    <property type="nucleotide sequence ID" value="NZ_BAABCK010000067.1"/>
</dbReference>
<proteinExistence type="predicted"/>
<dbReference type="EMBL" id="BAABCK010000067">
    <property type="protein sequence ID" value="GAA3731633.1"/>
    <property type="molecule type" value="Genomic_DNA"/>
</dbReference>
<dbReference type="InterPro" id="IPR018649">
    <property type="entry name" value="SHOCT"/>
</dbReference>
<reference evidence="4" key="1">
    <citation type="journal article" date="2019" name="Int. J. Syst. Evol. Microbiol.">
        <title>The Global Catalogue of Microorganisms (GCM) 10K type strain sequencing project: providing services to taxonomists for standard genome sequencing and annotation.</title>
        <authorList>
            <consortium name="The Broad Institute Genomics Platform"/>
            <consortium name="The Broad Institute Genome Sequencing Center for Infectious Disease"/>
            <person name="Wu L."/>
            <person name="Ma J."/>
        </authorList>
    </citation>
    <scope>NUCLEOTIDE SEQUENCE [LARGE SCALE GENOMIC DNA]</scope>
    <source>
        <strain evidence="4">JCM 16981</strain>
    </source>
</reference>
<evidence type="ECO:0000256" key="1">
    <source>
        <dbReference type="SAM" id="Phobius"/>
    </source>
</evidence>
<keyword evidence="1" id="KW-0472">Membrane</keyword>
<keyword evidence="1" id="KW-0812">Transmembrane</keyword>
<feature type="domain" description="SHOCT" evidence="2">
    <location>
        <begin position="47"/>
        <end position="72"/>
    </location>
</feature>
<comment type="caution">
    <text evidence="3">The sequence shown here is derived from an EMBL/GenBank/DDBJ whole genome shotgun (WGS) entry which is preliminary data.</text>
</comment>
<protein>
    <recommendedName>
        <fullName evidence="2">SHOCT domain-containing protein</fullName>
    </recommendedName>
</protein>
<sequence>MMHGYGMDGFFGFGFFGLIIVIAMFLILIWALRGNNRNNSQPTENRALDILNERLAKGEISEEEYERLREKIKN</sequence>
<name>A0ABP7F505_9STAP</name>
<evidence type="ECO:0000313" key="3">
    <source>
        <dbReference type="EMBL" id="GAA3731633.1"/>
    </source>
</evidence>
<keyword evidence="4" id="KW-1185">Reference proteome</keyword>
<evidence type="ECO:0000313" key="4">
    <source>
        <dbReference type="Proteomes" id="UP001500920"/>
    </source>
</evidence>
<evidence type="ECO:0000259" key="2">
    <source>
        <dbReference type="Pfam" id="PF09851"/>
    </source>
</evidence>
<dbReference type="Proteomes" id="UP001500920">
    <property type="component" value="Unassembled WGS sequence"/>
</dbReference>
<gene>
    <name evidence="3" type="ORF">GCM10022378_19870</name>
</gene>